<dbReference type="Pfam" id="PF00059">
    <property type="entry name" value="Lectin_C"/>
    <property type="match status" value="1"/>
</dbReference>
<name>A0A1I7UTU4_9PELO</name>
<dbReference type="SUPFAM" id="SSF56436">
    <property type="entry name" value="C-type lectin-like"/>
    <property type="match status" value="1"/>
</dbReference>
<dbReference type="Gene3D" id="3.10.100.10">
    <property type="entry name" value="Mannose-Binding Protein A, subunit A"/>
    <property type="match status" value="1"/>
</dbReference>
<feature type="signal peptide" evidence="1">
    <location>
        <begin position="1"/>
        <end position="15"/>
    </location>
</feature>
<evidence type="ECO:0000313" key="4">
    <source>
        <dbReference type="WBParaSite" id="Csp11.Scaffold630.g19288.t2"/>
    </source>
</evidence>
<organism evidence="3 4">
    <name type="scientific">Caenorhabditis tropicalis</name>
    <dbReference type="NCBI Taxonomy" id="1561998"/>
    <lineage>
        <taxon>Eukaryota</taxon>
        <taxon>Metazoa</taxon>
        <taxon>Ecdysozoa</taxon>
        <taxon>Nematoda</taxon>
        <taxon>Chromadorea</taxon>
        <taxon>Rhabditida</taxon>
        <taxon>Rhabditina</taxon>
        <taxon>Rhabditomorpha</taxon>
        <taxon>Rhabditoidea</taxon>
        <taxon>Rhabditidae</taxon>
        <taxon>Peloderinae</taxon>
        <taxon>Caenorhabditis</taxon>
    </lineage>
</organism>
<keyword evidence="3" id="KW-1185">Reference proteome</keyword>
<dbReference type="WBParaSite" id="Csp11.Scaffold630.g19288.t2">
    <property type="protein sequence ID" value="Csp11.Scaffold630.g19288.t2"/>
    <property type="gene ID" value="Csp11.Scaffold630.g19288"/>
</dbReference>
<proteinExistence type="predicted"/>
<feature type="domain" description="C-type lectin" evidence="2">
    <location>
        <begin position="34"/>
        <end position="160"/>
    </location>
</feature>
<dbReference type="InterPro" id="IPR016186">
    <property type="entry name" value="C-type_lectin-like/link_sf"/>
</dbReference>
<accession>A0A1I7UTU4</accession>
<feature type="chain" id="PRO_5012339560" evidence="1">
    <location>
        <begin position="16"/>
        <end position="175"/>
    </location>
</feature>
<dbReference type="PANTHER" id="PTHR23124:SF74">
    <property type="entry name" value="C-TYPE LECTIN DOMAIN-CONTAINING PROTEIN"/>
    <property type="match status" value="1"/>
</dbReference>
<dbReference type="SMART" id="SM00034">
    <property type="entry name" value="CLECT"/>
    <property type="match status" value="1"/>
</dbReference>
<evidence type="ECO:0000313" key="3">
    <source>
        <dbReference type="Proteomes" id="UP000095282"/>
    </source>
</evidence>
<dbReference type="CDD" id="cd00037">
    <property type="entry name" value="CLECT"/>
    <property type="match status" value="1"/>
</dbReference>
<evidence type="ECO:0000256" key="1">
    <source>
        <dbReference type="SAM" id="SignalP"/>
    </source>
</evidence>
<keyword evidence="1" id="KW-0732">Signal</keyword>
<dbReference type="InterPro" id="IPR016187">
    <property type="entry name" value="CTDL_fold"/>
</dbReference>
<reference evidence="4" key="1">
    <citation type="submission" date="2016-11" db="UniProtKB">
        <authorList>
            <consortium name="WormBaseParasite"/>
        </authorList>
    </citation>
    <scope>IDENTIFICATION</scope>
</reference>
<dbReference type="InterPro" id="IPR001304">
    <property type="entry name" value="C-type_lectin-like"/>
</dbReference>
<dbReference type="PROSITE" id="PS50041">
    <property type="entry name" value="C_TYPE_LECTIN_2"/>
    <property type="match status" value="1"/>
</dbReference>
<evidence type="ECO:0000259" key="2">
    <source>
        <dbReference type="PROSITE" id="PS50041"/>
    </source>
</evidence>
<sequence>MKFLLLFLCFSAVLAKVEIAKKCPDGWKWFERSRGGWCMKVFSDYGLIANAEAKCAALGAVVSGSQNANEIDWMLDTAVNTLKMPTKSSLFIGAKRTQRCLKLYLTKECSQLNSFSWTDNSTVGISGFRWLAGEPNNGGLNQDCVQLYLDSGVMDDISCSLNALGGYTCGKVATF</sequence>
<dbReference type="STRING" id="1561998.A0A1I7UTU4"/>
<dbReference type="AlphaFoldDB" id="A0A1I7UTU4"/>
<protein>
    <submittedName>
        <fullName evidence="4">C-type lectin domain-containing protein</fullName>
    </submittedName>
</protein>
<dbReference type="Proteomes" id="UP000095282">
    <property type="component" value="Unplaced"/>
</dbReference>
<dbReference type="PANTHER" id="PTHR23124">
    <property type="entry name" value="C-TYPE LECTIN DOMAIN-CONTAINING PROTEIN-RELATED-RELATED"/>
    <property type="match status" value="1"/>
</dbReference>